<feature type="region of interest" description="Disordered" evidence="1">
    <location>
        <begin position="90"/>
        <end position="123"/>
    </location>
</feature>
<dbReference type="Gene3D" id="2.60.40.2810">
    <property type="match status" value="1"/>
</dbReference>
<dbReference type="NCBIfam" id="TIGR03296">
    <property type="entry name" value="M6dom_TIGR03296"/>
    <property type="match status" value="1"/>
</dbReference>
<dbReference type="PROSITE" id="PS50222">
    <property type="entry name" value="EF_HAND_2"/>
    <property type="match status" value="1"/>
</dbReference>
<dbReference type="GO" id="GO:0008233">
    <property type="term" value="F:peptidase activity"/>
    <property type="evidence" value="ECO:0007669"/>
    <property type="project" value="InterPro"/>
</dbReference>
<feature type="signal peptide" evidence="3">
    <location>
        <begin position="1"/>
        <end position="19"/>
    </location>
</feature>
<dbReference type="SUPFAM" id="SSF49299">
    <property type="entry name" value="PKD domain"/>
    <property type="match status" value="1"/>
</dbReference>
<feature type="transmembrane region" description="Helical" evidence="2">
    <location>
        <begin position="981"/>
        <end position="998"/>
    </location>
</feature>
<dbReference type="InterPro" id="IPR018247">
    <property type="entry name" value="EF_Hand_1_Ca_BS"/>
</dbReference>
<gene>
    <name evidence="5" type="ORF">CRN52_09635</name>
</gene>
<name>A0A2S3R3Z1_VIBVL</name>
<dbReference type="InterPro" id="IPR013783">
    <property type="entry name" value="Ig-like_fold"/>
</dbReference>
<dbReference type="Proteomes" id="UP000237466">
    <property type="component" value="Unassembled WGS sequence"/>
</dbReference>
<dbReference type="InterPro" id="IPR035986">
    <property type="entry name" value="PKD_dom_sf"/>
</dbReference>
<evidence type="ECO:0000256" key="3">
    <source>
        <dbReference type="SAM" id="SignalP"/>
    </source>
</evidence>
<evidence type="ECO:0000259" key="4">
    <source>
        <dbReference type="PROSITE" id="PS50222"/>
    </source>
</evidence>
<dbReference type="RefSeq" id="WP_103200220.1">
    <property type="nucleotide sequence ID" value="NZ_JASMUA010000003.1"/>
</dbReference>
<sequence>MNKWLIFTLALALSASAAATVPPAPIWHDVELSDGSATKVRLTGNADFHWYEDEQGNALIEQQDKWFFAEIKNDGAKPYLISSGDAKLADSQPPLTAQDRSALQMTPSHASQPERPVIQRSRSLQQTPFSTRSAFASRAQPFEQPLLVVQVSFSNISMDHDFTELVFSDVNQSVVDYYDKNSFGQYRVVPAQETYGTANDGVISIRVSQQHPNCHDSQICTNRLNSIFSEAYRLIDQYVDFSTYDLNRDGSIDPTELSVMFVFAGGDRSTGVLTKPAIWPHMYFHNAVYVDGKYISAYCLFADYQVNHQSTLGVIVHELGHLMLDLPDLYSYNHKGSVGSWGVMGAGSWAMKEGDLYAGETPVNMSAWSRHAAGFINPQILTSSDNDVQIVNQQAAIVNLDPYLQEFGPRLYVENRRKQDYDRALTAEGVLVTSVNINHAFNHTGPMQVQIMQADGLAELENGGWTDGADVYPGDSQNSLISDNSHPSLTSITGFATGVSLNNIASSGAFASFLFRRPVEGYDFAWMTSLRRSYVVSEAEKNSAAFAVTLSSDSVLEGVQLYYQVLNALQPVEYVVASYPVSNANFASLVLNPAERIVLAQGSTFGNGRLLFDAPAKLAMGSHTLVIELTNAQLEQNYQFSELQNMEPEGSKTIWLGNSQTSSSDGMNKLLPFHLIPFAALLDRDISELLLPVNDRVEVSKNGSLQLMLTSNDRIDATLAGQVEVHIVTQPQHGRLSGLTYTAPSYFVGSDRFSYRLQTADGRMISDVANVEVVVVGDNVAPVVNVDVQASQLIAGQRVQLNGTTTQDPDGDPLNYQWRQTFGPSVSLSGTDSDTAQFTIPASARMGDVFAFTLEASDPSGLSHSDHVQIVIVNTPPVAQDDHVSVKVGERIDITPLANDSDHDGQTLQITQVSQPTFGSVSLIDNQIRYQAPEEMASTSEVALHYTVSDSEGATAQGRVTITVSSTTAVVASSSSSGSSGGGMGGVMVVILGLLGVWRTRNQNH</sequence>
<keyword evidence="2" id="KW-0812">Transmembrane</keyword>
<dbReference type="InterPro" id="IPR012045">
    <property type="entry name" value="Pept_M6_InhA-rel"/>
</dbReference>
<feature type="compositionally biased region" description="Polar residues" evidence="1">
    <location>
        <begin position="93"/>
        <end position="111"/>
    </location>
</feature>
<keyword evidence="3" id="KW-0732">Signal</keyword>
<evidence type="ECO:0000313" key="6">
    <source>
        <dbReference type="Proteomes" id="UP000237466"/>
    </source>
</evidence>
<evidence type="ECO:0000256" key="2">
    <source>
        <dbReference type="SAM" id="Phobius"/>
    </source>
</evidence>
<dbReference type="GO" id="GO:0006508">
    <property type="term" value="P:proteolysis"/>
    <property type="evidence" value="ECO:0007669"/>
    <property type="project" value="InterPro"/>
</dbReference>
<dbReference type="AlphaFoldDB" id="A0A2S3R3Z1"/>
<proteinExistence type="predicted"/>
<evidence type="ECO:0000256" key="1">
    <source>
        <dbReference type="SAM" id="MobiDB-lite"/>
    </source>
</evidence>
<comment type="caution">
    <text evidence="5">The sequence shown here is derived from an EMBL/GenBank/DDBJ whole genome shotgun (WGS) entry which is preliminary data.</text>
</comment>
<dbReference type="PANTHER" id="PTHR41775:SF1">
    <property type="entry name" value="PEPTIDASE M6-LIKE DOMAIN-CONTAINING PROTEIN"/>
    <property type="match status" value="1"/>
</dbReference>
<dbReference type="EMBL" id="PDGH01000077">
    <property type="protein sequence ID" value="POB48423.1"/>
    <property type="molecule type" value="Genomic_DNA"/>
</dbReference>
<dbReference type="GO" id="GO:0005509">
    <property type="term" value="F:calcium ion binding"/>
    <property type="evidence" value="ECO:0007669"/>
    <property type="project" value="InterPro"/>
</dbReference>
<dbReference type="Pfam" id="PF17963">
    <property type="entry name" value="Big_9"/>
    <property type="match status" value="2"/>
</dbReference>
<dbReference type="Gene3D" id="2.60.40.10">
    <property type="entry name" value="Immunoglobulins"/>
    <property type="match status" value="1"/>
</dbReference>
<accession>A0A2S3R3Z1</accession>
<dbReference type="InterPro" id="IPR008757">
    <property type="entry name" value="Peptidase_M6-like_domain"/>
</dbReference>
<feature type="chain" id="PRO_5015422878" evidence="3">
    <location>
        <begin position="20"/>
        <end position="1005"/>
    </location>
</feature>
<dbReference type="InterPro" id="IPR002048">
    <property type="entry name" value="EF_hand_dom"/>
</dbReference>
<dbReference type="PIRSF" id="PIRSF036597">
    <property type="entry name" value="Protse_InhA_rel"/>
    <property type="match status" value="1"/>
</dbReference>
<dbReference type="Pfam" id="PF05547">
    <property type="entry name" value="Peptidase_M6"/>
    <property type="match status" value="1"/>
</dbReference>
<keyword evidence="2" id="KW-1133">Transmembrane helix</keyword>
<dbReference type="SUPFAM" id="SSF55486">
    <property type="entry name" value="Metalloproteases ('zincins'), catalytic domain"/>
    <property type="match status" value="1"/>
</dbReference>
<protein>
    <submittedName>
        <fullName evidence="5">RTX toxin</fullName>
    </submittedName>
</protein>
<keyword evidence="2" id="KW-0472">Membrane</keyword>
<evidence type="ECO:0000313" key="5">
    <source>
        <dbReference type="EMBL" id="POB48423.1"/>
    </source>
</evidence>
<feature type="domain" description="EF-hand" evidence="4">
    <location>
        <begin position="241"/>
        <end position="267"/>
    </location>
</feature>
<organism evidence="5 6">
    <name type="scientific">Vibrio vulnificus</name>
    <dbReference type="NCBI Taxonomy" id="672"/>
    <lineage>
        <taxon>Bacteria</taxon>
        <taxon>Pseudomonadati</taxon>
        <taxon>Pseudomonadota</taxon>
        <taxon>Gammaproteobacteria</taxon>
        <taxon>Vibrionales</taxon>
        <taxon>Vibrionaceae</taxon>
        <taxon>Vibrio</taxon>
    </lineage>
</organism>
<reference evidence="5 6" key="1">
    <citation type="journal article" date="2018" name="Front. Microbiol.">
        <title>Phylogeny of Vibrio vulnificus from the Analysis of the Core-Genome: Implications for Intra-Species Taxonomy.</title>
        <authorList>
            <person name="Roig F.J."/>
            <person name="Gonzalez-Candelas F."/>
            <person name="Sanjuan E."/>
            <person name="Fouz B."/>
            <person name="Feil E.J."/>
            <person name="Llorens C."/>
            <person name="Baker-Austin C."/>
            <person name="Oliver J.D."/>
            <person name="Danin-Poleg Y."/>
            <person name="Gibas C.J."/>
            <person name="Kashi Y."/>
            <person name="Gulig P.A."/>
            <person name="Morrison S.S."/>
            <person name="Amaro C."/>
        </authorList>
    </citation>
    <scope>NUCLEOTIDE SEQUENCE [LARGE SCALE GENOMIC DNA]</scope>
    <source>
        <strain evidence="5 6">CECT4608</strain>
    </source>
</reference>
<dbReference type="PROSITE" id="PS00018">
    <property type="entry name" value="EF_HAND_1"/>
    <property type="match status" value="1"/>
</dbReference>
<dbReference type="PANTHER" id="PTHR41775">
    <property type="entry name" value="SECRETED PROTEIN-RELATED"/>
    <property type="match status" value="1"/>
</dbReference>
<dbReference type="Pfam" id="PF22352">
    <property type="entry name" value="K319L-like_PKD"/>
    <property type="match status" value="1"/>
</dbReference>